<keyword evidence="3" id="KW-1185">Reference proteome</keyword>
<dbReference type="EMBL" id="CAXITT010000948">
    <property type="protein sequence ID" value="CAL1547324.1"/>
    <property type="molecule type" value="Genomic_DNA"/>
</dbReference>
<dbReference type="InterPro" id="IPR000182">
    <property type="entry name" value="GNAT_dom"/>
</dbReference>
<reference evidence="2 3" key="1">
    <citation type="submission" date="2024-04" db="EMBL/GenBank/DDBJ databases">
        <authorList>
            <consortium name="Genoscope - CEA"/>
            <person name="William W."/>
        </authorList>
    </citation>
    <scope>NUCLEOTIDE SEQUENCE [LARGE SCALE GENOMIC DNA]</scope>
</reference>
<dbReference type="AlphaFoldDB" id="A0AAV2INR6"/>
<sequence>MAADTLPEYTIRPMRREEIEESYELIDKEGWNLTLEKLSHLFKSCPQAFKVAVTPQGEIVGTISFFPTFDGECVLGNIVVKGTYRHKGMGNQLVDAMKAQYPDWVVSLTAVPGADQFYLNVGFHFTEPQQGHDIFHLIVDRDFLDQKCLKSGDSATVDLYSSASLDALVAYDTEAKGYTSLPYVTMMVDCFPTLLAKDRAGRLLGYVAAFIKRSEIVLDTLCADSDEVACLLLRDILKLFPDNNKLKVQVPSSRLFLSELGQVSSSSKYNRYSIGQPTLSPLVKVYNVSDCDYSY</sequence>
<evidence type="ECO:0000313" key="2">
    <source>
        <dbReference type="EMBL" id="CAL1547324.1"/>
    </source>
</evidence>
<evidence type="ECO:0000313" key="3">
    <source>
        <dbReference type="Proteomes" id="UP001497497"/>
    </source>
</evidence>
<accession>A0AAV2INR6</accession>
<dbReference type="PROSITE" id="PS51186">
    <property type="entry name" value="GNAT"/>
    <property type="match status" value="1"/>
</dbReference>
<evidence type="ECO:0000259" key="1">
    <source>
        <dbReference type="PROSITE" id="PS51186"/>
    </source>
</evidence>
<dbReference type="Pfam" id="PF13673">
    <property type="entry name" value="Acetyltransf_10"/>
    <property type="match status" value="1"/>
</dbReference>
<dbReference type="InterPro" id="IPR016181">
    <property type="entry name" value="Acyl_CoA_acyltransferase"/>
</dbReference>
<name>A0AAV2INR6_LYMST</name>
<dbReference type="Proteomes" id="UP001497497">
    <property type="component" value="Unassembled WGS sequence"/>
</dbReference>
<gene>
    <name evidence="2" type="ORF">GSLYS_00020649001</name>
</gene>
<dbReference type="PANTHER" id="PTHR47237:SF1">
    <property type="entry name" value="SLL0310 PROTEIN"/>
    <property type="match status" value="1"/>
</dbReference>
<dbReference type="CDD" id="cd04301">
    <property type="entry name" value="NAT_SF"/>
    <property type="match status" value="1"/>
</dbReference>
<proteinExistence type="predicted"/>
<dbReference type="InterPro" id="IPR052729">
    <property type="entry name" value="Acyl/Acetyltrans_Enzymes"/>
</dbReference>
<protein>
    <recommendedName>
        <fullName evidence="1">N-acetyltransferase domain-containing protein</fullName>
    </recommendedName>
</protein>
<organism evidence="2 3">
    <name type="scientific">Lymnaea stagnalis</name>
    <name type="common">Great pond snail</name>
    <name type="synonym">Helix stagnalis</name>
    <dbReference type="NCBI Taxonomy" id="6523"/>
    <lineage>
        <taxon>Eukaryota</taxon>
        <taxon>Metazoa</taxon>
        <taxon>Spiralia</taxon>
        <taxon>Lophotrochozoa</taxon>
        <taxon>Mollusca</taxon>
        <taxon>Gastropoda</taxon>
        <taxon>Heterobranchia</taxon>
        <taxon>Euthyneura</taxon>
        <taxon>Panpulmonata</taxon>
        <taxon>Hygrophila</taxon>
        <taxon>Lymnaeoidea</taxon>
        <taxon>Lymnaeidae</taxon>
        <taxon>Lymnaea</taxon>
    </lineage>
</organism>
<dbReference type="Gene3D" id="3.40.630.30">
    <property type="match status" value="1"/>
</dbReference>
<comment type="caution">
    <text evidence="2">The sequence shown here is derived from an EMBL/GenBank/DDBJ whole genome shotgun (WGS) entry which is preliminary data.</text>
</comment>
<feature type="domain" description="N-acetyltransferase" evidence="1">
    <location>
        <begin position="9"/>
        <end position="145"/>
    </location>
</feature>
<dbReference type="GO" id="GO:0016747">
    <property type="term" value="F:acyltransferase activity, transferring groups other than amino-acyl groups"/>
    <property type="evidence" value="ECO:0007669"/>
    <property type="project" value="InterPro"/>
</dbReference>
<dbReference type="SUPFAM" id="SSF55729">
    <property type="entry name" value="Acyl-CoA N-acyltransferases (Nat)"/>
    <property type="match status" value="1"/>
</dbReference>
<dbReference type="PANTHER" id="PTHR47237">
    <property type="entry name" value="SLL0310 PROTEIN"/>
    <property type="match status" value="1"/>
</dbReference>